<evidence type="ECO:0000313" key="6">
    <source>
        <dbReference type="Proteomes" id="UP000027093"/>
    </source>
</evidence>
<protein>
    <submittedName>
        <fullName evidence="5">Putative creatinine amidohydrolase</fullName>
        <ecNumber evidence="5">3.5.2.10</ecNumber>
    </submittedName>
</protein>
<dbReference type="GO" id="GO:0046872">
    <property type="term" value="F:metal ion binding"/>
    <property type="evidence" value="ECO:0007669"/>
    <property type="project" value="UniProtKB-KW"/>
</dbReference>
<dbReference type="InterPro" id="IPR003785">
    <property type="entry name" value="Creatininase/forma_Hydrolase"/>
</dbReference>
<organism evidence="5 6">
    <name type="scientific">Nitrososphaera viennensis EN76</name>
    <dbReference type="NCBI Taxonomy" id="926571"/>
    <lineage>
        <taxon>Archaea</taxon>
        <taxon>Nitrososphaerota</taxon>
        <taxon>Nitrososphaeria</taxon>
        <taxon>Nitrososphaerales</taxon>
        <taxon>Nitrososphaeraceae</taxon>
        <taxon>Nitrososphaera</taxon>
    </lineage>
</organism>
<proteinExistence type="predicted"/>
<dbReference type="GO" id="GO:0047789">
    <property type="term" value="F:creatininase activity"/>
    <property type="evidence" value="ECO:0007669"/>
    <property type="project" value="UniProtKB-EC"/>
</dbReference>
<dbReference type="HOGENOM" id="CLU_055029_4_0_2"/>
<name>A0A060HPF5_9ARCH</name>
<dbReference type="PANTHER" id="PTHR35005">
    <property type="entry name" value="3-DEHYDRO-SCYLLO-INOSOSE HYDROLASE"/>
    <property type="match status" value="1"/>
</dbReference>
<dbReference type="Proteomes" id="UP000027093">
    <property type="component" value="Chromosome"/>
</dbReference>
<dbReference type="PANTHER" id="PTHR35005:SF1">
    <property type="entry name" value="2-AMINO-5-FORMYLAMINO-6-RIBOSYLAMINOPYRIMIDIN-4(3H)-ONE 5'-MONOPHOSPHATE DEFORMYLASE"/>
    <property type="match status" value="1"/>
</dbReference>
<accession>A0A060HPF5</accession>
<dbReference type="SUPFAM" id="SSF102215">
    <property type="entry name" value="Creatininase"/>
    <property type="match status" value="1"/>
</dbReference>
<keyword evidence="2" id="KW-0479">Metal-binding</keyword>
<gene>
    <name evidence="5" type="ORF">NVIE_0897</name>
</gene>
<sequence length="236" mass="24992">MSVYGMSDPQFWSALKKTKRAIIPVGSLEQHGPHLPVSTDALIAEHVSKLVAQKVGALVLPAIAYGVSFEHDPMFHVSLRNSTLSALVCDACAALAGHGVKEVVVINGHHGNIGALQYIAQDLAGRIPDNVSVHVLHYWHQMKNDELGHAGEVETSLVLAIAPELVRMEKAQAGAIKPTKSKAAYASIANSPGSFVKMTGNGVWGDPKKASAETGQRLLKEITAGLARTISELAAD</sequence>
<dbReference type="Gene3D" id="3.40.50.10310">
    <property type="entry name" value="Creatininase"/>
    <property type="match status" value="1"/>
</dbReference>
<dbReference type="EMBL" id="CP007536">
    <property type="protein sequence ID" value="AIC15097.1"/>
    <property type="molecule type" value="Genomic_DNA"/>
</dbReference>
<dbReference type="RefSeq" id="WP_084790614.1">
    <property type="nucleotide sequence ID" value="NZ_CP007536.1"/>
</dbReference>
<keyword evidence="3 5" id="KW-0378">Hydrolase</keyword>
<dbReference type="InterPro" id="IPR024087">
    <property type="entry name" value="Creatininase-like_sf"/>
</dbReference>
<dbReference type="GeneID" id="74946141"/>
<keyword evidence="6" id="KW-1185">Reference proteome</keyword>
<dbReference type="AlphaFoldDB" id="A0A060HPF5"/>
<dbReference type="STRING" id="926571.NVIE_0897"/>
<evidence type="ECO:0000256" key="2">
    <source>
        <dbReference type="ARBA" id="ARBA00022723"/>
    </source>
</evidence>
<evidence type="ECO:0000256" key="4">
    <source>
        <dbReference type="ARBA" id="ARBA00022833"/>
    </source>
</evidence>
<dbReference type="OrthoDB" id="46121at2157"/>
<dbReference type="GO" id="GO:0016811">
    <property type="term" value="F:hydrolase activity, acting on carbon-nitrogen (but not peptide) bonds, in linear amides"/>
    <property type="evidence" value="ECO:0007669"/>
    <property type="project" value="TreeGrafter"/>
</dbReference>
<dbReference type="EC" id="3.5.2.10" evidence="5"/>
<evidence type="ECO:0000313" key="5">
    <source>
        <dbReference type="EMBL" id="AIC15097.1"/>
    </source>
</evidence>
<dbReference type="GO" id="GO:0009231">
    <property type="term" value="P:riboflavin biosynthetic process"/>
    <property type="evidence" value="ECO:0007669"/>
    <property type="project" value="TreeGrafter"/>
</dbReference>
<keyword evidence="4" id="KW-0862">Zinc</keyword>
<evidence type="ECO:0000256" key="1">
    <source>
        <dbReference type="ARBA" id="ARBA00001947"/>
    </source>
</evidence>
<comment type="cofactor">
    <cofactor evidence="1">
        <name>Zn(2+)</name>
        <dbReference type="ChEBI" id="CHEBI:29105"/>
    </cofactor>
</comment>
<dbReference type="Pfam" id="PF02633">
    <property type="entry name" value="Creatininase"/>
    <property type="match status" value="1"/>
</dbReference>
<reference evidence="5 6" key="1">
    <citation type="journal article" date="2014" name="Int. J. Syst. Evol. Microbiol.">
        <title>Nitrososphaera viennensis gen. nov., sp. nov., an aerobic and mesophilic, ammonia-oxidizing archaeon from soil and a member of the archaeal phylum Thaumarchaeota.</title>
        <authorList>
            <person name="Stieglmeier M."/>
            <person name="Klingl A."/>
            <person name="Alves R.J."/>
            <person name="Rittmann S.K."/>
            <person name="Melcher M."/>
            <person name="Leisch N."/>
            <person name="Schleper C."/>
        </authorList>
    </citation>
    <scope>NUCLEOTIDE SEQUENCE [LARGE SCALE GENOMIC DNA]</scope>
    <source>
        <strain evidence="5">EN76</strain>
    </source>
</reference>
<dbReference type="KEGG" id="nvn:NVIE_0897"/>
<evidence type="ECO:0000256" key="3">
    <source>
        <dbReference type="ARBA" id="ARBA00022801"/>
    </source>
</evidence>